<keyword evidence="3" id="KW-0808">Transferase</keyword>
<evidence type="ECO:0000259" key="8">
    <source>
        <dbReference type="Pfam" id="PF22240"/>
    </source>
</evidence>
<feature type="domain" description="Type II methyltransferase M.TaqI-like" evidence="6">
    <location>
        <begin position="285"/>
        <end position="408"/>
    </location>
</feature>
<dbReference type="GO" id="GO:0006304">
    <property type="term" value="P:DNA modification"/>
    <property type="evidence" value="ECO:0007669"/>
    <property type="project" value="InterPro"/>
</dbReference>
<proteinExistence type="predicted"/>
<dbReference type="PROSITE" id="PS00092">
    <property type="entry name" value="N6_MTASE"/>
    <property type="match status" value="1"/>
</dbReference>
<keyword evidence="4" id="KW-0949">S-adenosyl-L-methionine</keyword>
<evidence type="ECO:0000259" key="6">
    <source>
        <dbReference type="Pfam" id="PF07669"/>
    </source>
</evidence>
<evidence type="ECO:0000256" key="4">
    <source>
        <dbReference type="ARBA" id="ARBA00022691"/>
    </source>
</evidence>
<dbReference type="InterPro" id="IPR041635">
    <property type="entry name" value="Type_ISP_LLaBIII_C"/>
</dbReference>
<dbReference type="EC" id="2.1.1.72" evidence="1"/>
<dbReference type="Pfam" id="PF18135">
    <property type="entry name" value="Type_ISP_C"/>
    <property type="match status" value="1"/>
</dbReference>
<dbReference type="InterPro" id="IPR011639">
    <property type="entry name" value="MethylTrfase_TaqI-like_dom"/>
</dbReference>
<dbReference type="EMBL" id="DXEV01000212">
    <property type="protein sequence ID" value="HIX57894.1"/>
    <property type="molecule type" value="Genomic_DNA"/>
</dbReference>
<dbReference type="Proteomes" id="UP000886829">
    <property type="component" value="Unassembled WGS sequence"/>
</dbReference>
<gene>
    <name evidence="9" type="ORF">H9850_10560</name>
</gene>
<name>A0A9D2B2D1_9GAMM</name>
<accession>A0A9D2B2D1</accession>
<evidence type="ECO:0000259" key="7">
    <source>
        <dbReference type="Pfam" id="PF18135"/>
    </source>
</evidence>
<dbReference type="GO" id="GO:0009007">
    <property type="term" value="F:site-specific DNA-methyltransferase (adenine-specific) activity"/>
    <property type="evidence" value="ECO:0007669"/>
    <property type="project" value="UniProtKB-EC"/>
</dbReference>
<keyword evidence="2 9" id="KW-0489">Methyltransferase</keyword>
<evidence type="ECO:0000256" key="2">
    <source>
        <dbReference type="ARBA" id="ARBA00022603"/>
    </source>
</evidence>
<comment type="caution">
    <text evidence="9">The sequence shown here is derived from an EMBL/GenBank/DDBJ whole genome shotgun (WGS) entry which is preliminary data.</text>
</comment>
<protein>
    <recommendedName>
        <fullName evidence="1">site-specific DNA-methyltransferase (adenine-specific)</fullName>
        <ecNumber evidence="1">2.1.1.72</ecNumber>
    </recommendedName>
</protein>
<dbReference type="SUPFAM" id="SSF53335">
    <property type="entry name" value="S-adenosyl-L-methionine-dependent methyltransferases"/>
    <property type="match status" value="1"/>
</dbReference>
<dbReference type="GO" id="GO:0003676">
    <property type="term" value="F:nucleic acid binding"/>
    <property type="evidence" value="ECO:0007669"/>
    <property type="project" value="InterPro"/>
</dbReference>
<evidence type="ECO:0000313" key="9">
    <source>
        <dbReference type="EMBL" id="HIX57894.1"/>
    </source>
</evidence>
<dbReference type="Gene3D" id="3.40.50.150">
    <property type="entry name" value="Vaccinia Virus protein VP39"/>
    <property type="match status" value="1"/>
</dbReference>
<evidence type="ECO:0000256" key="1">
    <source>
        <dbReference type="ARBA" id="ARBA00011900"/>
    </source>
</evidence>
<reference evidence="9" key="1">
    <citation type="journal article" date="2021" name="PeerJ">
        <title>Extensive microbial diversity within the chicken gut microbiome revealed by metagenomics and culture.</title>
        <authorList>
            <person name="Gilroy R."/>
            <person name="Ravi A."/>
            <person name="Getino M."/>
            <person name="Pursley I."/>
            <person name="Horton D.L."/>
            <person name="Alikhan N.F."/>
            <person name="Baker D."/>
            <person name="Gharbi K."/>
            <person name="Hall N."/>
            <person name="Watson M."/>
            <person name="Adriaenssens E.M."/>
            <person name="Foster-Nyarko E."/>
            <person name="Jarju S."/>
            <person name="Secka A."/>
            <person name="Antonio M."/>
            <person name="Oren A."/>
            <person name="Chaudhuri R.R."/>
            <person name="La Ragione R."/>
            <person name="Hildebrand F."/>
            <person name="Pallen M.J."/>
        </authorList>
    </citation>
    <scope>NUCLEOTIDE SEQUENCE</scope>
    <source>
        <strain evidence="9">USASDec5-558</strain>
    </source>
</reference>
<dbReference type="InterPro" id="IPR002052">
    <property type="entry name" value="DNA_methylase_N6_adenine_CS"/>
</dbReference>
<organism evidence="9 10">
    <name type="scientific">Candidatus Anaerobiospirillum pullistercoris</name>
    <dbReference type="NCBI Taxonomy" id="2838452"/>
    <lineage>
        <taxon>Bacteria</taxon>
        <taxon>Pseudomonadati</taxon>
        <taxon>Pseudomonadota</taxon>
        <taxon>Gammaproteobacteria</taxon>
        <taxon>Aeromonadales</taxon>
        <taxon>Succinivibrionaceae</taxon>
        <taxon>Anaerobiospirillum</taxon>
    </lineage>
</organism>
<evidence type="ECO:0000256" key="5">
    <source>
        <dbReference type="ARBA" id="ARBA00047942"/>
    </source>
</evidence>
<dbReference type="PANTHER" id="PTHR33841">
    <property type="entry name" value="DNA METHYLTRANSFERASE YEEA-RELATED"/>
    <property type="match status" value="1"/>
</dbReference>
<reference evidence="9" key="2">
    <citation type="submission" date="2021-04" db="EMBL/GenBank/DDBJ databases">
        <authorList>
            <person name="Gilroy R."/>
        </authorList>
    </citation>
    <scope>NUCLEOTIDE SEQUENCE</scope>
    <source>
        <strain evidence="9">USASDec5-558</strain>
    </source>
</reference>
<dbReference type="Pfam" id="PF07669">
    <property type="entry name" value="Eco57I"/>
    <property type="match status" value="1"/>
</dbReference>
<dbReference type="PRINTS" id="PR00507">
    <property type="entry name" value="N12N6MTFRASE"/>
</dbReference>
<feature type="domain" description="Type ISP restriction-modification enzyme LLaBIII C-terminal specificity" evidence="7">
    <location>
        <begin position="528"/>
        <end position="906"/>
    </location>
</feature>
<sequence>MLINKVGNQREWEDCAQYVGESCSRQVEHITAMVVGEDASQANRKAFADFKAELQAVTHVELSDYDDIEMLAQHIVIKPVLDELFRGYPFTENNAIASAMTKMLEHLDRDGLTHTNDELRGFYQSVGVRMQNVRSVSDRQKVIVDLFDRFFKIASPKQQDKLGIVYTPIEVVDFMIHSVNDILKREFGCTFSTHGVHVLDPFTGTGTFITRLLTSGYITPEDLEYKYEHDLHAFEILPLAYYIASINIESVHNALYQQQHNGQALPIEAYKGSDITVLTDTFSTCTSTAHTEQDELTTLSENTMCRKVGESMELRVIIGNPPYSVGQDSQNDNNQNESYPELDARIAATYVERAGKITNKNSLYDSYVRAFRWASDKIKDRGVVAFVTNAGWIDSASANGMRRCLQEEFSSVYVLHLKGNARTSGKQRQKEAGNIFGSGSRAPIAITILVKNPDSTEQGQIHFACVDDYLSREAKLQQLADIGSVLNSEFKLTTISPDAHGDWLNQRRNDFAHFISVDGKKNKHGVAVFANFSNGIKTNRDVWSYNSSRRTIARNFERCIANYNEQLATMQETGDVPAKDDTKLKWSGTLENAFKRQLPSPDFDHDAITLSMYRPYVAQWLYNQKFWLERSYQMASLFPFAGAQNLAIGIAGVGASSFSCLISNSIACLDCLEKSQWFPRYRYLPVDDTDNGSKATGSQTDHQVVSLFINGYVREDAIKPEAVAHFRAAYAGHESEIDADAVFYYIYGILHSKDYRTTYANNLQKELPRIPRVATFEDFKSFEKAGRALAKLHVNYEQVEPYAGCTITGLENGISAPNLRVSKLKYGKVAGKKGNAALDKTKIVYNGQITISGIPLEVQDYVVNKKSALDWVVERCGVNIDKASQIVNDFNSMAEEKGDPQYILHLILRVITVSLETNKIVASLPALRIHSLVLEFKSS</sequence>
<dbReference type="InterPro" id="IPR053980">
    <property type="entry name" value="ISP_coupler"/>
</dbReference>
<dbReference type="InterPro" id="IPR029063">
    <property type="entry name" value="SAM-dependent_MTases_sf"/>
</dbReference>
<evidence type="ECO:0000256" key="3">
    <source>
        <dbReference type="ARBA" id="ARBA00022679"/>
    </source>
</evidence>
<comment type="catalytic activity">
    <reaction evidence="5">
        <text>a 2'-deoxyadenosine in DNA + S-adenosyl-L-methionine = an N(6)-methyl-2'-deoxyadenosine in DNA + S-adenosyl-L-homocysteine + H(+)</text>
        <dbReference type="Rhea" id="RHEA:15197"/>
        <dbReference type="Rhea" id="RHEA-COMP:12418"/>
        <dbReference type="Rhea" id="RHEA-COMP:12419"/>
        <dbReference type="ChEBI" id="CHEBI:15378"/>
        <dbReference type="ChEBI" id="CHEBI:57856"/>
        <dbReference type="ChEBI" id="CHEBI:59789"/>
        <dbReference type="ChEBI" id="CHEBI:90615"/>
        <dbReference type="ChEBI" id="CHEBI:90616"/>
        <dbReference type="EC" id="2.1.1.72"/>
    </reaction>
</comment>
<dbReference type="PANTHER" id="PTHR33841:SF1">
    <property type="entry name" value="DNA METHYLTRANSFERASE A"/>
    <property type="match status" value="1"/>
</dbReference>
<feature type="domain" description="Type ISP restriction-modification enzyme coupler" evidence="8">
    <location>
        <begin position="12"/>
        <end position="135"/>
    </location>
</feature>
<dbReference type="GO" id="GO:0032259">
    <property type="term" value="P:methylation"/>
    <property type="evidence" value="ECO:0007669"/>
    <property type="project" value="UniProtKB-KW"/>
</dbReference>
<dbReference type="AlphaFoldDB" id="A0A9D2B2D1"/>
<dbReference type="InterPro" id="IPR050953">
    <property type="entry name" value="N4_N6_ade-DNA_methylase"/>
</dbReference>
<evidence type="ECO:0000313" key="10">
    <source>
        <dbReference type="Proteomes" id="UP000886829"/>
    </source>
</evidence>
<dbReference type="Pfam" id="PF22240">
    <property type="entry name" value="ISP_coupler"/>
    <property type="match status" value="1"/>
</dbReference>